<keyword evidence="1" id="KW-1133">Transmembrane helix</keyword>
<keyword evidence="1" id="KW-0472">Membrane</keyword>
<dbReference type="EMBL" id="CP096659">
    <property type="protein sequence ID" value="UPV75252.1"/>
    <property type="molecule type" value="Genomic_DNA"/>
</dbReference>
<keyword evidence="3" id="KW-1185">Reference proteome</keyword>
<dbReference type="KEGG" id="halx:M0R89_04085"/>
<dbReference type="Proteomes" id="UP000830729">
    <property type="component" value="Chromosome"/>
</dbReference>
<evidence type="ECO:0000313" key="3">
    <source>
        <dbReference type="Proteomes" id="UP000830729"/>
    </source>
</evidence>
<reference evidence="2 3" key="1">
    <citation type="submission" date="2022-04" db="EMBL/GenBank/DDBJ databases">
        <title>Diverse halophilic archaea isolated from saline environments.</title>
        <authorList>
            <person name="Cui H.-L."/>
        </authorList>
    </citation>
    <scope>NUCLEOTIDE SEQUENCE [LARGE SCALE GENOMIC DNA]</scope>
    <source>
        <strain evidence="2 3">XZYJT49</strain>
    </source>
</reference>
<dbReference type="RefSeq" id="WP_248651295.1">
    <property type="nucleotide sequence ID" value="NZ_CP096659.1"/>
</dbReference>
<sequence>MFIATVLLIGVVYLSKYADWSLSHPFIYLSIILLIYVIGPLYDFVALDSREATWALLNEPRAILVQAGFVVLVGMAAFVYGFSSARGSALATQIPSFPETWDGQRAREIITLYAIIGTAFFLPIAIFSVGGDISSKRTFYSSYFRWFVRFLLFAGFLGLLTTLEEGRKLSSLLGLLSLCIVFVYFVFGFLISSRSAIMWTTILLFGFYIQYRRIRAVLLFSVGTVFAVLSAIMLSLRANSGLRLTPVTIFESLAGADRGNVTVIAHLVHQLPTEMEFLYGRGLFQWLVFPIPRAIWPGKPFPASRELAIEIYNAGNRTPPMLFGDLYWNLGIIGVLIGLLAIGFVFRLLVEYRATNSNSPSVILLTTVVLFLAGRFPSAEKMFISLCLYLVPLGMAALYIARVEREVDFDPDNSGSKFSNSHIYNVLYSNVVATNQYAMLAIENSTLRRILLRTARRIRGIAQRSYFIRFIEEFDQNP</sequence>
<protein>
    <recommendedName>
        <fullName evidence="4">Oligosaccharide repeat unit polymerase</fullName>
    </recommendedName>
</protein>
<evidence type="ECO:0000313" key="2">
    <source>
        <dbReference type="EMBL" id="UPV75252.1"/>
    </source>
</evidence>
<proteinExistence type="predicted"/>
<feature type="transmembrane region" description="Helical" evidence="1">
    <location>
        <begin position="382"/>
        <end position="401"/>
    </location>
</feature>
<evidence type="ECO:0008006" key="4">
    <source>
        <dbReference type="Google" id="ProtNLM"/>
    </source>
</evidence>
<feature type="transmembrane region" description="Helical" evidence="1">
    <location>
        <begin position="63"/>
        <end position="82"/>
    </location>
</feature>
<feature type="transmembrane region" description="Helical" evidence="1">
    <location>
        <begin position="326"/>
        <end position="346"/>
    </location>
</feature>
<keyword evidence="1" id="KW-0812">Transmembrane</keyword>
<feature type="transmembrane region" description="Helical" evidence="1">
    <location>
        <begin position="110"/>
        <end position="131"/>
    </location>
</feature>
<organism evidence="2 3">
    <name type="scientific">Halorussus limi</name>
    <dbReference type="NCBI Taxonomy" id="2938695"/>
    <lineage>
        <taxon>Archaea</taxon>
        <taxon>Methanobacteriati</taxon>
        <taxon>Methanobacteriota</taxon>
        <taxon>Stenosarchaea group</taxon>
        <taxon>Halobacteria</taxon>
        <taxon>Halobacteriales</taxon>
        <taxon>Haladaptataceae</taxon>
        <taxon>Halorussus</taxon>
    </lineage>
</organism>
<dbReference type="GeneID" id="72184350"/>
<evidence type="ECO:0000256" key="1">
    <source>
        <dbReference type="SAM" id="Phobius"/>
    </source>
</evidence>
<feature type="transmembrane region" description="Helical" evidence="1">
    <location>
        <begin position="175"/>
        <end position="205"/>
    </location>
</feature>
<gene>
    <name evidence="2" type="ORF">M0R89_04085</name>
</gene>
<feature type="transmembrane region" description="Helical" evidence="1">
    <location>
        <begin position="24"/>
        <end position="42"/>
    </location>
</feature>
<feature type="transmembrane region" description="Helical" evidence="1">
    <location>
        <begin position="358"/>
        <end position="376"/>
    </location>
</feature>
<feature type="transmembrane region" description="Helical" evidence="1">
    <location>
        <begin position="217"/>
        <end position="236"/>
    </location>
</feature>
<feature type="transmembrane region" description="Helical" evidence="1">
    <location>
        <begin position="143"/>
        <end position="163"/>
    </location>
</feature>
<accession>A0A8U0HVY9</accession>
<dbReference type="AlphaFoldDB" id="A0A8U0HVY9"/>
<name>A0A8U0HVY9_9EURY</name>